<protein>
    <submittedName>
        <fullName evidence="2">DUF2512 family protein</fullName>
    </submittedName>
</protein>
<dbReference type="Pfam" id="PF10710">
    <property type="entry name" value="DUF2512"/>
    <property type="match status" value="1"/>
</dbReference>
<comment type="caution">
    <text evidence="2">The sequence shown here is derived from an EMBL/GenBank/DDBJ whole genome shotgun (WGS) entry which is preliminary data.</text>
</comment>
<feature type="transmembrane region" description="Helical" evidence="1">
    <location>
        <begin position="32"/>
        <end position="53"/>
    </location>
</feature>
<dbReference type="InterPro" id="IPR019649">
    <property type="entry name" value="DUF2512"/>
</dbReference>
<dbReference type="Proteomes" id="UP000622687">
    <property type="component" value="Unassembled WGS sequence"/>
</dbReference>
<evidence type="ECO:0000313" key="3">
    <source>
        <dbReference type="Proteomes" id="UP000622687"/>
    </source>
</evidence>
<reference evidence="2" key="1">
    <citation type="submission" date="2020-12" db="EMBL/GenBank/DDBJ databases">
        <title>Clostridium thailandense sp. nov., a novel acetogenic bacterium isolated from peat land soil in Thailand.</title>
        <authorList>
            <person name="Chaikitkaew S."/>
            <person name="Birkeland N.K."/>
        </authorList>
    </citation>
    <scope>NUCLEOTIDE SEQUENCE</scope>
    <source>
        <strain evidence="2">DSM 17425</strain>
    </source>
</reference>
<evidence type="ECO:0000256" key="1">
    <source>
        <dbReference type="SAM" id="Phobius"/>
    </source>
</evidence>
<organism evidence="2 3">
    <name type="scientific">Clostridium aciditolerans</name>
    <dbReference type="NCBI Taxonomy" id="339861"/>
    <lineage>
        <taxon>Bacteria</taxon>
        <taxon>Bacillati</taxon>
        <taxon>Bacillota</taxon>
        <taxon>Clostridia</taxon>
        <taxon>Eubacteriales</taxon>
        <taxon>Clostridiaceae</taxon>
        <taxon>Clostridium</taxon>
    </lineage>
</organism>
<dbReference type="RefSeq" id="WP_211144627.1">
    <property type="nucleotide sequence ID" value="NZ_JAEEGB010000040.1"/>
</dbReference>
<keyword evidence="1" id="KW-0472">Membrane</keyword>
<evidence type="ECO:0000313" key="2">
    <source>
        <dbReference type="EMBL" id="MBI6875270.1"/>
    </source>
</evidence>
<sequence>MKHVTALLIKFVMTAIVLEIVLGMLTNLTFTSVLYIAVAVTILAYIIGDLLILPATDNTVATIADIGLALATIYMFNYLWNTTRISFTNALISAVVIGVGEWFFHKYVSNNVLEKNK</sequence>
<accession>A0A934HVX1</accession>
<feature type="transmembrane region" description="Helical" evidence="1">
    <location>
        <begin position="86"/>
        <end position="104"/>
    </location>
</feature>
<dbReference type="AlphaFoldDB" id="A0A934HVX1"/>
<keyword evidence="1" id="KW-1133">Transmembrane helix</keyword>
<keyword evidence="3" id="KW-1185">Reference proteome</keyword>
<dbReference type="EMBL" id="JAEEGB010000040">
    <property type="protein sequence ID" value="MBI6875270.1"/>
    <property type="molecule type" value="Genomic_DNA"/>
</dbReference>
<keyword evidence="1" id="KW-0812">Transmembrane</keyword>
<gene>
    <name evidence="2" type="ORF">I6U51_21585</name>
</gene>
<feature type="transmembrane region" description="Helical" evidence="1">
    <location>
        <begin position="60"/>
        <end position="80"/>
    </location>
</feature>
<feature type="transmembrane region" description="Helical" evidence="1">
    <location>
        <begin position="7"/>
        <end position="26"/>
    </location>
</feature>
<name>A0A934HVX1_9CLOT</name>
<proteinExistence type="predicted"/>